<dbReference type="Proteomes" id="UP000465712">
    <property type="component" value="Unassembled WGS sequence"/>
</dbReference>
<feature type="compositionally biased region" description="Pro residues" evidence="1">
    <location>
        <begin position="86"/>
        <end position="104"/>
    </location>
</feature>
<reference evidence="2 3" key="1">
    <citation type="submission" date="2017-05" db="EMBL/GenBank/DDBJ databases">
        <title>High clonality and local adaptation shapes Vibrionaceae linages within an endangered oasis.</title>
        <authorList>
            <person name="Vazquez-Rosas-Landa M."/>
        </authorList>
    </citation>
    <scope>NUCLEOTIDE SEQUENCE [LARGE SCALE GENOMIC DNA]</scope>
    <source>
        <strain evidence="2 3">P46_P4S1P180</strain>
    </source>
</reference>
<dbReference type="EMBL" id="WXWW01000078">
    <property type="protein sequence ID" value="NAW64526.1"/>
    <property type="molecule type" value="Genomic_DNA"/>
</dbReference>
<organism evidence="2 3">
    <name type="scientific">Photobacterium halotolerans</name>
    <dbReference type="NCBI Taxonomy" id="265726"/>
    <lineage>
        <taxon>Bacteria</taxon>
        <taxon>Pseudomonadati</taxon>
        <taxon>Pseudomonadota</taxon>
        <taxon>Gammaproteobacteria</taxon>
        <taxon>Vibrionales</taxon>
        <taxon>Vibrionaceae</taxon>
        <taxon>Photobacterium</taxon>
    </lineage>
</organism>
<evidence type="ECO:0008006" key="4">
    <source>
        <dbReference type="Google" id="ProtNLM"/>
    </source>
</evidence>
<dbReference type="RefSeq" id="WP_161443277.1">
    <property type="nucleotide sequence ID" value="NZ_WXWW01000078.1"/>
</dbReference>
<feature type="region of interest" description="Disordered" evidence="1">
    <location>
        <begin position="61"/>
        <end position="111"/>
    </location>
</feature>
<sequence>MSDPIGYIACLTCLTPKAIMQGTGRRKNYLYGRCKCGPDNRTGEAIQAQFKAFKSLDEIEAEIASHKQPQPEPLPEPTPEPESEPTPEPLPAPEPEPEPQPKATPKPSRVKQVGAGMAIGVFLGAVFKLAFRG</sequence>
<evidence type="ECO:0000313" key="2">
    <source>
        <dbReference type="EMBL" id="NAW64526.1"/>
    </source>
</evidence>
<dbReference type="AlphaFoldDB" id="A0A7X4W9C5"/>
<accession>A0A7X4W9C5</accession>
<gene>
    <name evidence="2" type="ORF">CAG72_04780</name>
</gene>
<proteinExistence type="predicted"/>
<comment type="caution">
    <text evidence="2">The sequence shown here is derived from an EMBL/GenBank/DDBJ whole genome shotgun (WGS) entry which is preliminary data.</text>
</comment>
<evidence type="ECO:0000256" key="1">
    <source>
        <dbReference type="SAM" id="MobiDB-lite"/>
    </source>
</evidence>
<evidence type="ECO:0000313" key="3">
    <source>
        <dbReference type="Proteomes" id="UP000465712"/>
    </source>
</evidence>
<protein>
    <recommendedName>
        <fullName evidence="4">BCTnown</fullName>
    </recommendedName>
</protein>
<name>A0A7X4W9C5_9GAMM</name>